<feature type="region of interest" description="Disordered" evidence="3">
    <location>
        <begin position="150"/>
        <end position="232"/>
    </location>
</feature>
<dbReference type="SUPFAM" id="SSF53649">
    <property type="entry name" value="Alkaline phosphatase-like"/>
    <property type="match status" value="1"/>
</dbReference>
<dbReference type="EMBL" id="GBIH01002480">
    <property type="protein sequence ID" value="JAC92230.1"/>
    <property type="molecule type" value="mRNA"/>
</dbReference>
<reference evidence="5" key="1">
    <citation type="journal article" date="2015" name="PLoS Negl. Trop. Dis.">
        <title>Deep Sequencing Analysis of the Ixodes ricinus Haemocytome.</title>
        <authorList>
            <person name="Kotsyfakis M."/>
            <person name="Kopacek P."/>
            <person name="Franta Z."/>
            <person name="Pedra J.H."/>
            <person name="Ribeiro J.M."/>
        </authorList>
    </citation>
    <scope>NUCLEOTIDE SEQUENCE</scope>
</reference>
<dbReference type="PANTHER" id="PTHR43108">
    <property type="entry name" value="N-ACETYLGLUCOSAMINE-6-SULFATASE FAMILY MEMBER"/>
    <property type="match status" value="1"/>
</dbReference>
<proteinExistence type="evidence at transcript level"/>
<comment type="similarity">
    <text evidence="2">Belongs to the sulfatase family.</text>
</comment>
<feature type="non-terminal residue" evidence="5">
    <location>
        <position position="1"/>
    </location>
</feature>
<dbReference type="Pfam" id="PF00884">
    <property type="entry name" value="Sulfatase"/>
    <property type="match status" value="1"/>
</dbReference>
<organism evidence="5">
    <name type="scientific">Ixodes ricinus</name>
    <name type="common">Common tick</name>
    <name type="synonym">Acarus ricinus</name>
    <dbReference type="NCBI Taxonomy" id="34613"/>
    <lineage>
        <taxon>Eukaryota</taxon>
        <taxon>Metazoa</taxon>
        <taxon>Ecdysozoa</taxon>
        <taxon>Arthropoda</taxon>
        <taxon>Chelicerata</taxon>
        <taxon>Arachnida</taxon>
        <taxon>Acari</taxon>
        <taxon>Parasitiformes</taxon>
        <taxon>Ixodida</taxon>
        <taxon>Ixodoidea</taxon>
        <taxon>Ixodidae</taxon>
        <taxon>Ixodinae</taxon>
        <taxon>Ixodes</taxon>
    </lineage>
</organism>
<dbReference type="InterPro" id="IPR000917">
    <property type="entry name" value="Sulfatase_N"/>
</dbReference>
<evidence type="ECO:0000259" key="4">
    <source>
        <dbReference type="Pfam" id="PF00884"/>
    </source>
</evidence>
<evidence type="ECO:0000256" key="1">
    <source>
        <dbReference type="ARBA" id="ARBA00001913"/>
    </source>
</evidence>
<protein>
    <submittedName>
        <fullName evidence="5">Putative sulfatase</fullName>
    </submittedName>
</protein>
<dbReference type="Gene3D" id="3.40.720.10">
    <property type="entry name" value="Alkaline Phosphatase, subunit A"/>
    <property type="match status" value="1"/>
</dbReference>
<evidence type="ECO:0000256" key="3">
    <source>
        <dbReference type="SAM" id="MobiDB-lite"/>
    </source>
</evidence>
<accession>A0A090XAZ3</accession>
<dbReference type="GO" id="GO:0005539">
    <property type="term" value="F:glycosaminoglycan binding"/>
    <property type="evidence" value="ECO:0007669"/>
    <property type="project" value="TreeGrafter"/>
</dbReference>
<dbReference type="PANTHER" id="PTHR43108:SF8">
    <property type="entry name" value="SD21168P"/>
    <property type="match status" value="1"/>
</dbReference>
<dbReference type="AlphaFoldDB" id="A0A090XAZ3"/>
<dbReference type="InterPro" id="IPR017850">
    <property type="entry name" value="Alkaline_phosphatase_core_sf"/>
</dbReference>
<evidence type="ECO:0000313" key="5">
    <source>
        <dbReference type="EMBL" id="JAC92230.1"/>
    </source>
</evidence>
<name>A0A090XAZ3_IXORI</name>
<sequence length="232" mass="25716">ISEKAANFLRPRTNQSKPFFMFLSPPAPHQPFTPAVRHRNAYNGVQAPRTPSFNVSSNATKHWLVRQAINPIPDAAVSWIDETFRNRWRTLLAVDDLVSEVVGILASKKLLASTYVFLTSDNGYHLGQFSQPKDKRQPYETDIHVPLRGARTRNSGRKGGAVHSTEHRLGPDIPGPGGPPEQRGHGRDVLQVPPGALRIHGPRTPELPRGVRGRGQGARPVRVPRTLRPSEL</sequence>
<dbReference type="GO" id="GO:0008449">
    <property type="term" value="F:N-acetylglucosamine-6-sulfatase activity"/>
    <property type="evidence" value="ECO:0007669"/>
    <property type="project" value="TreeGrafter"/>
</dbReference>
<feature type="domain" description="Sulfatase N-terminal" evidence="4">
    <location>
        <begin position="3"/>
        <end position="147"/>
    </location>
</feature>
<comment type="cofactor">
    <cofactor evidence="1">
        <name>Ca(2+)</name>
        <dbReference type="ChEBI" id="CHEBI:29108"/>
    </cofactor>
</comment>
<evidence type="ECO:0000256" key="2">
    <source>
        <dbReference type="ARBA" id="ARBA00008779"/>
    </source>
</evidence>